<gene>
    <name evidence="2" type="ORF">EXIGLDRAFT_597847</name>
</gene>
<dbReference type="OrthoDB" id="2802125at2759"/>
<evidence type="ECO:0000313" key="3">
    <source>
        <dbReference type="Proteomes" id="UP000077266"/>
    </source>
</evidence>
<dbReference type="PANTHER" id="PTHR47027">
    <property type="entry name" value="REVERSE TRANSCRIPTASE DOMAIN-CONTAINING PROTEIN"/>
    <property type="match status" value="1"/>
</dbReference>
<dbReference type="InParanoid" id="A0A165ES15"/>
<proteinExistence type="predicted"/>
<organism evidence="2 3">
    <name type="scientific">Exidia glandulosa HHB12029</name>
    <dbReference type="NCBI Taxonomy" id="1314781"/>
    <lineage>
        <taxon>Eukaryota</taxon>
        <taxon>Fungi</taxon>
        <taxon>Dikarya</taxon>
        <taxon>Basidiomycota</taxon>
        <taxon>Agaricomycotina</taxon>
        <taxon>Agaricomycetes</taxon>
        <taxon>Auriculariales</taxon>
        <taxon>Exidiaceae</taxon>
        <taxon>Exidia</taxon>
    </lineage>
</organism>
<accession>A0A165ES15</accession>
<protein>
    <recommendedName>
        <fullName evidence="1">Reverse transcriptase domain-containing protein</fullName>
    </recommendedName>
</protein>
<dbReference type="PANTHER" id="PTHR47027:SF20">
    <property type="entry name" value="REVERSE TRANSCRIPTASE-LIKE PROTEIN WITH RNA-DIRECTED DNA POLYMERASE DOMAIN"/>
    <property type="match status" value="1"/>
</dbReference>
<dbReference type="PROSITE" id="PS50878">
    <property type="entry name" value="RT_POL"/>
    <property type="match status" value="1"/>
</dbReference>
<dbReference type="Proteomes" id="UP000077266">
    <property type="component" value="Unassembled WGS sequence"/>
</dbReference>
<reference evidence="2 3" key="1">
    <citation type="journal article" date="2016" name="Mol. Biol. Evol.">
        <title>Comparative Genomics of Early-Diverging Mushroom-Forming Fungi Provides Insights into the Origins of Lignocellulose Decay Capabilities.</title>
        <authorList>
            <person name="Nagy L.G."/>
            <person name="Riley R."/>
            <person name="Tritt A."/>
            <person name="Adam C."/>
            <person name="Daum C."/>
            <person name="Floudas D."/>
            <person name="Sun H."/>
            <person name="Yadav J.S."/>
            <person name="Pangilinan J."/>
            <person name="Larsson K.H."/>
            <person name="Matsuura K."/>
            <person name="Barry K."/>
            <person name="Labutti K."/>
            <person name="Kuo R."/>
            <person name="Ohm R.A."/>
            <person name="Bhattacharya S.S."/>
            <person name="Shirouzu T."/>
            <person name="Yoshinaga Y."/>
            <person name="Martin F.M."/>
            <person name="Grigoriev I.V."/>
            <person name="Hibbett D.S."/>
        </authorList>
    </citation>
    <scope>NUCLEOTIDE SEQUENCE [LARGE SCALE GENOMIC DNA]</scope>
    <source>
        <strain evidence="2 3">HHB12029</strain>
    </source>
</reference>
<name>A0A165ES15_EXIGL</name>
<dbReference type="STRING" id="1314781.A0A165ES15"/>
<dbReference type="InterPro" id="IPR000477">
    <property type="entry name" value="RT_dom"/>
</dbReference>
<feature type="non-terminal residue" evidence="2">
    <location>
        <position position="1"/>
    </location>
</feature>
<feature type="domain" description="Reverse transcriptase" evidence="1">
    <location>
        <begin position="1"/>
        <end position="143"/>
    </location>
</feature>
<evidence type="ECO:0000313" key="2">
    <source>
        <dbReference type="EMBL" id="KZV87551.1"/>
    </source>
</evidence>
<feature type="non-terminal residue" evidence="2">
    <location>
        <position position="444"/>
    </location>
</feature>
<dbReference type="EMBL" id="KV426122">
    <property type="protein sequence ID" value="KZV87551.1"/>
    <property type="molecule type" value="Genomic_DNA"/>
</dbReference>
<dbReference type="AlphaFoldDB" id="A0A165ES15"/>
<sequence length="444" mass="50133">LFDTYRTVYEYMTYCVRVEGEYSDLFTSDMGVLIGDPASPIMWLLYFADVAIPATDDDIILNGVPVSHLEQADDIIIFATSPAALQQKLDAFFAWCCKNLLRINGRKSWWMPLGCRPLVIPTFTINAEPVPMEKEKAYVGMILSSTLSTAHRAHGAEKAERARRISSLIFGILDRKCLEVPPRPARKLYMGLVDPHLTHGSDVLPDSTFVATTEMERVQKLFLRKMLRVGPKVSVAPLFTESGVSPIRYRRVDLAVRFLGYTLQQPPGDLVRAAVEDSRALARTGKTSWFRDLGKALQLLPIPVDLGWPDDAASIDNVRDRVRASLVEHLGVEIDGSGKLPLLKGRLHQNCFQQAVPRPAPVTVFRGYLKIRAREHRTALTQFLFSDHYLAVERLRYEDVERADRKCRFCGMEVEDEIHALFECVGHPDLAPLRSVLETEVREL</sequence>
<evidence type="ECO:0000259" key="1">
    <source>
        <dbReference type="PROSITE" id="PS50878"/>
    </source>
</evidence>
<keyword evidence="3" id="KW-1185">Reference proteome</keyword>